<dbReference type="EMBL" id="CP132507">
    <property type="protein sequence ID" value="WNO05590.1"/>
    <property type="molecule type" value="Genomic_DNA"/>
</dbReference>
<dbReference type="Proteomes" id="UP001302257">
    <property type="component" value="Chromosome"/>
</dbReference>
<evidence type="ECO:0000313" key="4">
    <source>
        <dbReference type="Proteomes" id="UP001302257"/>
    </source>
</evidence>
<keyword evidence="1" id="KW-1133">Transmembrane helix</keyword>
<dbReference type="InterPro" id="IPR011836">
    <property type="entry name" value="YhdP"/>
</dbReference>
<dbReference type="InterPro" id="IPR025263">
    <property type="entry name" value="YhdP_central"/>
</dbReference>
<reference evidence="3 4" key="1">
    <citation type="submission" date="2023-08" db="EMBL/GenBank/DDBJ databases">
        <title>Rhodoferax potami sp. nov. and Rhodoferax mekongensis sp. nov., isolated from the Mekong River in Thailand.</title>
        <authorList>
            <person name="Kitikhun S."/>
            <person name="Charoenyingcharoen P."/>
            <person name="Siriarchawattana P."/>
            <person name="Likhitrattanapisal S."/>
            <person name="Nilsakha T."/>
            <person name="Chanpet A."/>
            <person name="Rattanawaree P."/>
            <person name="Ingsriswang S."/>
        </authorList>
    </citation>
    <scope>NUCLEOTIDE SEQUENCE [LARGE SCALE GENOMIC DNA]</scope>
    <source>
        <strain evidence="3 4">TBRC 17307</strain>
    </source>
</reference>
<evidence type="ECO:0000259" key="2">
    <source>
        <dbReference type="Pfam" id="PF13116"/>
    </source>
</evidence>
<protein>
    <submittedName>
        <fullName evidence="3">YhdP family protein</fullName>
    </submittedName>
</protein>
<evidence type="ECO:0000313" key="3">
    <source>
        <dbReference type="EMBL" id="WNO05590.1"/>
    </source>
</evidence>
<dbReference type="Pfam" id="PF13116">
    <property type="entry name" value="YhdP"/>
    <property type="match status" value="1"/>
</dbReference>
<proteinExistence type="predicted"/>
<dbReference type="PANTHER" id="PTHR38690">
    <property type="entry name" value="PROTEASE-RELATED"/>
    <property type="match status" value="1"/>
</dbReference>
<keyword evidence="4" id="KW-1185">Reference proteome</keyword>
<evidence type="ECO:0000256" key="1">
    <source>
        <dbReference type="SAM" id="Phobius"/>
    </source>
</evidence>
<feature type="transmembrane region" description="Helical" evidence="1">
    <location>
        <begin position="21"/>
        <end position="44"/>
    </location>
</feature>
<organism evidence="3 4">
    <name type="scientific">Rhodoferax mekongensis</name>
    <dbReference type="NCBI Taxonomy" id="3068341"/>
    <lineage>
        <taxon>Bacteria</taxon>
        <taxon>Pseudomonadati</taxon>
        <taxon>Pseudomonadota</taxon>
        <taxon>Betaproteobacteria</taxon>
        <taxon>Burkholderiales</taxon>
        <taxon>Comamonadaceae</taxon>
        <taxon>Rhodoferax</taxon>
    </lineage>
</organism>
<accession>A0ABZ0B1K7</accession>
<gene>
    <name evidence="3" type="ORF">RAN89_03920</name>
</gene>
<name>A0ABZ0B1K7_9BURK</name>
<feature type="domain" description="YhdP central" evidence="2">
    <location>
        <begin position="19"/>
        <end position="1344"/>
    </location>
</feature>
<keyword evidence="1" id="KW-0472">Membrane</keyword>
<dbReference type="NCBIfam" id="TIGR02099">
    <property type="entry name" value="YhdP family protein"/>
    <property type="match status" value="1"/>
</dbReference>
<keyword evidence="1" id="KW-0812">Transmembrane</keyword>
<dbReference type="RefSeq" id="WP_313868345.1">
    <property type="nucleotide sequence ID" value="NZ_CP132507.1"/>
</dbReference>
<dbReference type="PANTHER" id="PTHR38690:SF1">
    <property type="entry name" value="PROTEASE"/>
    <property type="match status" value="1"/>
</dbReference>
<sequence length="1351" mass="144044">MNDLISAPSLRLRVFAILAKWALCVLAMAWLAVGLLWCGLHFVIVPRIADFRPWVETQATQALGLQVRIGELQARSNGVIPSIELLRVTVFDREGRQALLLPSVSAALSPRSILGLGFEQLHVDSPQLDIRRTVDGKWWIAGLDVATSPNQDSGGADWLFSQSEVALVNGSVTWTDETRSVEPVTFQRVNLVVRNRLRTHSMRLDADPPEHWGARLSVQGVFRQPLLSRHAGQWSDWDGQAYADFSRVDLAELGRYVDLGVQLARGSGVFRAWVDVVRGTPTGAVADVSLSQVNLTTGPSLEPLALTSVSGRLGAKALDGGSEFSTESLQFVTQDGLHWPGGNVRLQLFAPSHKAPEHGTLTADRLDLAALAQIAGRLPLEPQAHVLLQRLDPKGVVDGLEASWQGPIATPQTYKAKGKVSQLSLPSCHCEADSRPGVQGLDAEFDMDQTGGKATLALRRGMVDAYGVFEDPVVFFDQFTGDLQWKVDGPRLAVNGSNVRFSNADGQGELKFSWQSAVSGSAMAGPGTLDLQGTLARADGARVHRYLPLAMEKDSHEYLRGALLGGVASNVQFKVKGDLAKFPYRTGQSGEFRIAASVQNGSFAFAPAYVLPKDSLPWPVLNQLQGEMVLDRDVLQVKINRGLVGGTGLQIGKAEAQVTRLYDASQVSVTAEAKGPLPDLLTVVNTSPLGPLMDKALAQATATGVADYKLKLGFPVSDVNKATVQGSIVLSGNDLQIIPDTPKFSRARGTINFSESGFSLAGAQARALGGDIKVEGGLSFVAAPATAPAARTAPNQLRFSGTATAEGLRQSRELGAAARLAQFATGSAPYTASLGFRSGVAELQINSTLAGMGLSLPAPLGKTADTPLPVRFESALMRPLAGGQPNARLRDRLQLDVGKLASLTFVRDLSGVEPRVQSGAIGVGLAADESAPLPDEGVVANMNIPRLDADAWSTVLDKLSMDVPANPGAKPAGNGGLATSGYMPTVLVLRAKELLVSGRQINNVVVGGGREGPLWRANLDATELSGYMEYRQPSGANAGRLYARLARLSIGQSSAQDVESLLDEQPSAIPALDIEVDDFVLRGKKLGRIDIEAVNLGSANTREWRLNRFNIQTPEAQLTASGNWASINASAAPVGKSVRERRRTVLNFKLDINDSGELLSRLGMPGVVRKGNGKVEGQVAWAGSPITVDYPSMSGKFNVNVETGQFLKAEPGIAKLLGVLSLQSLPRRLTLDFRDVFSEGFAFDYFRGDIGIEQGIAKTSNLQMKGVNAAVLMDGQADIAKETQNMRVVVVPEINAGSASLIASIINPVVGLSSFLAQLLLRGPLVNAATQEFIVDGTWLDPKVTQVPRKP</sequence>